<comment type="function">
    <text evidence="7">Specifically dimethylates two adjacent adenosines (A1518 and A1519) in the loop of a conserved hairpin near the 3'-end of 16S rRNA in the 30S particle. May play a critical role in biogenesis of 30S subunits.</text>
</comment>
<feature type="binding site" evidence="7 8">
    <location>
        <position position="37"/>
    </location>
    <ligand>
        <name>S-adenosyl-L-methionine</name>
        <dbReference type="ChEBI" id="CHEBI:59789"/>
    </ligand>
</feature>
<evidence type="ECO:0000256" key="6">
    <source>
        <dbReference type="ARBA" id="ARBA00022884"/>
    </source>
</evidence>
<keyword evidence="5 7" id="KW-0949">S-adenosyl-L-methionine</keyword>
<evidence type="ECO:0000259" key="9">
    <source>
        <dbReference type="SMART" id="SM00650"/>
    </source>
</evidence>
<evidence type="ECO:0000313" key="11">
    <source>
        <dbReference type="Proteomes" id="UP000069632"/>
    </source>
</evidence>
<dbReference type="PANTHER" id="PTHR11727">
    <property type="entry name" value="DIMETHYLADENOSINE TRANSFERASE"/>
    <property type="match status" value="1"/>
</dbReference>
<feature type="binding site" evidence="7 8">
    <location>
        <position position="105"/>
    </location>
    <ligand>
        <name>S-adenosyl-L-methionine</name>
        <dbReference type="ChEBI" id="CHEBI:59789"/>
    </ligand>
</feature>
<comment type="subcellular location">
    <subcellularLocation>
        <location evidence="7">Cytoplasm</location>
    </subcellularLocation>
</comment>
<feature type="binding site" evidence="7 8">
    <location>
        <position position="57"/>
    </location>
    <ligand>
        <name>S-adenosyl-L-methionine</name>
        <dbReference type="ChEBI" id="CHEBI:59789"/>
    </ligand>
</feature>
<dbReference type="PROSITE" id="PS01131">
    <property type="entry name" value="RRNA_A_DIMETH"/>
    <property type="match status" value="1"/>
</dbReference>
<keyword evidence="3 7" id="KW-0489">Methyltransferase</keyword>
<dbReference type="InterPro" id="IPR011530">
    <property type="entry name" value="rRNA_adenine_dimethylase"/>
</dbReference>
<feature type="domain" description="Ribosomal RNA adenine methylase transferase N-terminal" evidence="9">
    <location>
        <begin position="18"/>
        <end position="189"/>
    </location>
</feature>
<dbReference type="HAMAP" id="MF_00607">
    <property type="entry name" value="16SrRNA_methyltr_A"/>
    <property type="match status" value="1"/>
</dbReference>
<dbReference type="GO" id="GO:0052908">
    <property type="term" value="F:16S rRNA (adenine(1518)-N(6)/adenine(1519)-N(6))-dimethyltransferase activity"/>
    <property type="evidence" value="ECO:0007669"/>
    <property type="project" value="UniProtKB-EC"/>
</dbReference>
<dbReference type="EMBL" id="FIZP01000001">
    <property type="protein sequence ID" value="CZE46262.1"/>
    <property type="molecule type" value="Genomic_DNA"/>
</dbReference>
<proteinExistence type="inferred from homology"/>
<dbReference type="EC" id="2.1.1.182" evidence="7"/>
<evidence type="ECO:0000256" key="1">
    <source>
        <dbReference type="ARBA" id="ARBA00022490"/>
    </source>
</evidence>
<evidence type="ECO:0000313" key="10">
    <source>
        <dbReference type="EMBL" id="CZE46262.1"/>
    </source>
</evidence>
<dbReference type="InterPro" id="IPR029063">
    <property type="entry name" value="SAM-dependent_MTases_sf"/>
</dbReference>
<sequence length="274" mass="31038">MIKAKKQFGQNFLIDKSVLSKIIQAIPKGVYNIVEIGPGLGDLTAELLKISEVESYEIDVDLYKILLDKFSQDIQKNRLKLHLGDVVDTWQKSGLSKKRYFLVANLPYYVATRIILDAIDDELCEGFVIMIQKEVADKFCALGGEREFSALSVLGNLQGECKSLFDVLPQAFNPPPKVVSSVIKLEKKDSLFCENSPFADKKEYVEFKDFLKICFVSPRKTLAKNLSSKFDKSLVNEAFDKLNLDKNLRAHQLNNALFIKIFNFLKAGNGKQRE</sequence>
<dbReference type="SMART" id="SM00650">
    <property type="entry name" value="rADc"/>
    <property type="match status" value="1"/>
</dbReference>
<evidence type="ECO:0000256" key="7">
    <source>
        <dbReference type="HAMAP-Rule" id="MF_00607"/>
    </source>
</evidence>
<keyword evidence="2 7" id="KW-0698">rRNA processing</keyword>
<accession>A0A128ED01</accession>
<name>A0A128ED01_9BACT</name>
<dbReference type="PROSITE" id="PS51689">
    <property type="entry name" value="SAM_RNA_A_N6_MT"/>
    <property type="match status" value="1"/>
</dbReference>
<organism evidence="10 11">
    <name type="scientific">Campylobacter geochelonis</name>
    <dbReference type="NCBI Taxonomy" id="1780362"/>
    <lineage>
        <taxon>Bacteria</taxon>
        <taxon>Pseudomonadati</taxon>
        <taxon>Campylobacterota</taxon>
        <taxon>Epsilonproteobacteria</taxon>
        <taxon>Campylobacterales</taxon>
        <taxon>Campylobacteraceae</taxon>
        <taxon>Campylobacter</taxon>
    </lineage>
</organism>
<comment type="similarity">
    <text evidence="7">Belongs to the class I-like SAM-binding methyltransferase superfamily. rRNA adenine N(6)-methyltransferase family. RsmA subfamily.</text>
</comment>
<evidence type="ECO:0000256" key="8">
    <source>
        <dbReference type="PROSITE-ProRule" id="PRU01026"/>
    </source>
</evidence>
<dbReference type="Gene3D" id="1.10.8.100">
    <property type="entry name" value="Ribosomal RNA adenine dimethylase-like, domain 2"/>
    <property type="match status" value="1"/>
</dbReference>
<dbReference type="AlphaFoldDB" id="A0A128ED01"/>
<dbReference type="SUPFAM" id="SSF53335">
    <property type="entry name" value="S-adenosyl-L-methionine-dependent methyltransferases"/>
    <property type="match status" value="1"/>
</dbReference>
<dbReference type="GO" id="GO:0005829">
    <property type="term" value="C:cytosol"/>
    <property type="evidence" value="ECO:0007669"/>
    <property type="project" value="TreeGrafter"/>
</dbReference>
<dbReference type="InterPro" id="IPR020596">
    <property type="entry name" value="rRNA_Ade_Mease_Trfase_CS"/>
</dbReference>
<dbReference type="GO" id="GO:0003723">
    <property type="term" value="F:RNA binding"/>
    <property type="evidence" value="ECO:0007669"/>
    <property type="project" value="UniProtKB-UniRule"/>
</dbReference>
<dbReference type="NCBIfam" id="TIGR00755">
    <property type="entry name" value="ksgA"/>
    <property type="match status" value="1"/>
</dbReference>
<keyword evidence="6 7" id="KW-0694">RNA-binding</keyword>
<evidence type="ECO:0000256" key="2">
    <source>
        <dbReference type="ARBA" id="ARBA00022552"/>
    </source>
</evidence>
<evidence type="ECO:0000256" key="3">
    <source>
        <dbReference type="ARBA" id="ARBA00022603"/>
    </source>
</evidence>
<keyword evidence="1 7" id="KW-0963">Cytoplasm</keyword>
<dbReference type="InterPro" id="IPR023165">
    <property type="entry name" value="rRNA_Ade_diMease-like_C"/>
</dbReference>
<dbReference type="PANTHER" id="PTHR11727:SF7">
    <property type="entry name" value="DIMETHYLADENOSINE TRANSFERASE-RELATED"/>
    <property type="match status" value="1"/>
</dbReference>
<feature type="binding site" evidence="7 8">
    <location>
        <position position="13"/>
    </location>
    <ligand>
        <name>S-adenosyl-L-methionine</name>
        <dbReference type="ChEBI" id="CHEBI:59789"/>
    </ligand>
</feature>
<feature type="binding site" evidence="7 8">
    <location>
        <position position="85"/>
    </location>
    <ligand>
        <name>S-adenosyl-L-methionine</name>
        <dbReference type="ChEBI" id="CHEBI:59789"/>
    </ligand>
</feature>
<dbReference type="InterPro" id="IPR001737">
    <property type="entry name" value="KsgA/Erm"/>
</dbReference>
<dbReference type="OrthoDB" id="9814755at2"/>
<reference evidence="10 11" key="1">
    <citation type="submission" date="2016-02" db="EMBL/GenBank/DDBJ databases">
        <authorList>
            <consortium name="Pathogen Informatics"/>
        </authorList>
    </citation>
    <scope>NUCLEOTIDE SEQUENCE [LARGE SCALE GENOMIC DNA]</scope>
    <source>
        <strain evidence="10 11">RC20</strain>
    </source>
</reference>
<dbReference type="RefSeq" id="WP_075539925.1">
    <property type="nucleotide sequence ID" value="NZ_CP053844.1"/>
</dbReference>
<dbReference type="InterPro" id="IPR020598">
    <property type="entry name" value="rRNA_Ade_methylase_Trfase_N"/>
</dbReference>
<evidence type="ECO:0000256" key="5">
    <source>
        <dbReference type="ARBA" id="ARBA00022691"/>
    </source>
</evidence>
<comment type="catalytic activity">
    <reaction evidence="7">
        <text>adenosine(1518)/adenosine(1519) in 16S rRNA + 4 S-adenosyl-L-methionine = N(6)-dimethyladenosine(1518)/N(6)-dimethyladenosine(1519) in 16S rRNA + 4 S-adenosyl-L-homocysteine + 4 H(+)</text>
        <dbReference type="Rhea" id="RHEA:19609"/>
        <dbReference type="Rhea" id="RHEA-COMP:10232"/>
        <dbReference type="Rhea" id="RHEA-COMP:10233"/>
        <dbReference type="ChEBI" id="CHEBI:15378"/>
        <dbReference type="ChEBI" id="CHEBI:57856"/>
        <dbReference type="ChEBI" id="CHEBI:59789"/>
        <dbReference type="ChEBI" id="CHEBI:74411"/>
        <dbReference type="ChEBI" id="CHEBI:74493"/>
        <dbReference type="EC" id="2.1.1.182"/>
    </reaction>
</comment>
<keyword evidence="11" id="KW-1185">Reference proteome</keyword>
<dbReference type="Pfam" id="PF00398">
    <property type="entry name" value="RrnaAD"/>
    <property type="match status" value="1"/>
</dbReference>
<protein>
    <recommendedName>
        <fullName evidence="7">Ribosomal RNA small subunit methyltransferase A</fullName>
        <ecNumber evidence="7">2.1.1.182</ecNumber>
    </recommendedName>
    <alternativeName>
        <fullName evidence="7">16S rRNA (adenine(1518)-N(6)/adenine(1519)-N(6))-dimethyltransferase</fullName>
    </alternativeName>
    <alternativeName>
        <fullName evidence="7">16S rRNA dimethyladenosine transferase</fullName>
    </alternativeName>
    <alternativeName>
        <fullName evidence="7">16S rRNA dimethylase</fullName>
    </alternativeName>
    <alternativeName>
        <fullName evidence="7">S-adenosylmethionine-6-N', N'-adenosyl(rRNA) dimethyltransferase</fullName>
    </alternativeName>
</protein>
<gene>
    <name evidence="7 10" type="primary">ksgA</name>
    <name evidence="7" type="synonym">rsmA</name>
    <name evidence="10" type="ORF">ERS672216_00278</name>
</gene>
<feature type="binding site" evidence="7 8">
    <location>
        <position position="11"/>
    </location>
    <ligand>
        <name>S-adenosyl-L-methionine</name>
        <dbReference type="ChEBI" id="CHEBI:59789"/>
    </ligand>
</feature>
<keyword evidence="4 7" id="KW-0808">Transferase</keyword>
<evidence type="ECO:0000256" key="4">
    <source>
        <dbReference type="ARBA" id="ARBA00022679"/>
    </source>
</evidence>
<dbReference type="Gene3D" id="3.40.50.150">
    <property type="entry name" value="Vaccinia Virus protein VP39"/>
    <property type="match status" value="1"/>
</dbReference>
<dbReference type="Proteomes" id="UP000069632">
    <property type="component" value="Unassembled WGS sequence"/>
</dbReference>